<feature type="non-terminal residue" evidence="1">
    <location>
        <position position="1"/>
    </location>
</feature>
<evidence type="ECO:0000313" key="2">
    <source>
        <dbReference type="Proteomes" id="UP000789366"/>
    </source>
</evidence>
<keyword evidence="2" id="KW-1185">Reference proteome</keyword>
<dbReference type="EMBL" id="CAJVPW010027205">
    <property type="protein sequence ID" value="CAG8714760.1"/>
    <property type="molecule type" value="Genomic_DNA"/>
</dbReference>
<gene>
    <name evidence="1" type="ORF">SPELUC_LOCUS12037</name>
</gene>
<sequence>RSQKHSSYPISPHNNTNINNPGMRNSEQNISVPLPPIETLSSQPPPYSWATDEA</sequence>
<dbReference type="Proteomes" id="UP000789366">
    <property type="component" value="Unassembled WGS sequence"/>
</dbReference>
<reference evidence="1" key="1">
    <citation type="submission" date="2021-06" db="EMBL/GenBank/DDBJ databases">
        <authorList>
            <person name="Kallberg Y."/>
            <person name="Tangrot J."/>
            <person name="Rosling A."/>
        </authorList>
    </citation>
    <scope>NUCLEOTIDE SEQUENCE</scope>
    <source>
        <strain evidence="1">28 12/20/2015</strain>
    </source>
</reference>
<organism evidence="1 2">
    <name type="scientific">Cetraspora pellucida</name>
    <dbReference type="NCBI Taxonomy" id="1433469"/>
    <lineage>
        <taxon>Eukaryota</taxon>
        <taxon>Fungi</taxon>
        <taxon>Fungi incertae sedis</taxon>
        <taxon>Mucoromycota</taxon>
        <taxon>Glomeromycotina</taxon>
        <taxon>Glomeromycetes</taxon>
        <taxon>Diversisporales</taxon>
        <taxon>Gigasporaceae</taxon>
        <taxon>Cetraspora</taxon>
    </lineage>
</organism>
<comment type="caution">
    <text evidence="1">The sequence shown here is derived from an EMBL/GenBank/DDBJ whole genome shotgun (WGS) entry which is preliminary data.</text>
</comment>
<protein>
    <submittedName>
        <fullName evidence="1">5568_t:CDS:1</fullName>
    </submittedName>
</protein>
<name>A0ACA9PM67_9GLOM</name>
<evidence type="ECO:0000313" key="1">
    <source>
        <dbReference type="EMBL" id="CAG8714760.1"/>
    </source>
</evidence>
<proteinExistence type="predicted"/>
<accession>A0ACA9PM67</accession>